<feature type="domain" description="Protein kinase" evidence="2">
    <location>
        <begin position="1"/>
        <end position="305"/>
    </location>
</feature>
<dbReference type="InterPro" id="IPR001245">
    <property type="entry name" value="Ser-Thr/Tyr_kinase_cat_dom"/>
</dbReference>
<comment type="caution">
    <text evidence="3">The sequence shown here is derived from an EMBL/GenBank/DDBJ whole genome shotgun (WGS) entry which is preliminary data.</text>
</comment>
<gene>
    <name evidence="3" type="ORF">DYB28_012481</name>
</gene>
<dbReference type="InterPro" id="IPR008271">
    <property type="entry name" value="Ser/Thr_kinase_AS"/>
</dbReference>
<dbReference type="PANTHER" id="PTHR44329:SF214">
    <property type="entry name" value="PROTEIN KINASE DOMAIN-CONTAINING PROTEIN"/>
    <property type="match status" value="1"/>
</dbReference>
<dbReference type="PANTHER" id="PTHR44329">
    <property type="entry name" value="SERINE/THREONINE-PROTEIN KINASE TNNI3K-RELATED"/>
    <property type="match status" value="1"/>
</dbReference>
<dbReference type="InterPro" id="IPR000719">
    <property type="entry name" value="Prot_kinase_dom"/>
</dbReference>
<proteinExistence type="predicted"/>
<organism evidence="3 4">
    <name type="scientific">Aphanomyces astaci</name>
    <name type="common">Crayfish plague agent</name>
    <dbReference type="NCBI Taxonomy" id="112090"/>
    <lineage>
        <taxon>Eukaryota</taxon>
        <taxon>Sar</taxon>
        <taxon>Stramenopiles</taxon>
        <taxon>Oomycota</taxon>
        <taxon>Saprolegniomycetes</taxon>
        <taxon>Saprolegniales</taxon>
        <taxon>Verrucalvaceae</taxon>
        <taxon>Aphanomyces</taxon>
    </lineage>
</organism>
<dbReference type="Proteomes" id="UP000275652">
    <property type="component" value="Unassembled WGS sequence"/>
</dbReference>
<dbReference type="PROSITE" id="PS00108">
    <property type="entry name" value="PROTEIN_KINASE_ST"/>
    <property type="match status" value="1"/>
</dbReference>
<dbReference type="PROSITE" id="PS50011">
    <property type="entry name" value="PROTEIN_KINASE_DOM"/>
    <property type="match status" value="1"/>
</dbReference>
<dbReference type="SUPFAM" id="SSF56112">
    <property type="entry name" value="Protein kinase-like (PK-like)"/>
    <property type="match status" value="1"/>
</dbReference>
<feature type="region of interest" description="Disordered" evidence="1">
    <location>
        <begin position="210"/>
        <end position="230"/>
    </location>
</feature>
<reference evidence="3 4" key="1">
    <citation type="journal article" date="2018" name="J. Invertebr. Pathol.">
        <title>New genotyping method for the causative agent of crayfish plague (Aphanomyces astaci) based on whole genome data.</title>
        <authorList>
            <person name="Minardi D."/>
            <person name="Studholme D.J."/>
            <person name="van der Giezen M."/>
            <person name="Pretto T."/>
            <person name="Oidtmann B."/>
        </authorList>
    </citation>
    <scope>NUCLEOTIDE SEQUENCE [LARGE SCALE GENOMIC DNA]</scope>
    <source>
        <strain evidence="3 4">KB13</strain>
    </source>
</reference>
<feature type="compositionally biased region" description="Polar residues" evidence="1">
    <location>
        <begin position="211"/>
        <end position="222"/>
    </location>
</feature>
<evidence type="ECO:0000259" key="2">
    <source>
        <dbReference type="PROSITE" id="PS50011"/>
    </source>
</evidence>
<dbReference type="GO" id="GO:0005524">
    <property type="term" value="F:ATP binding"/>
    <property type="evidence" value="ECO:0007669"/>
    <property type="project" value="InterPro"/>
</dbReference>
<name>A0A9X8DUL2_APHAT</name>
<dbReference type="GO" id="GO:0004674">
    <property type="term" value="F:protein serine/threonine kinase activity"/>
    <property type="evidence" value="ECO:0007669"/>
    <property type="project" value="TreeGrafter"/>
</dbReference>
<protein>
    <recommendedName>
        <fullName evidence="2">Protein kinase domain-containing protein</fullName>
    </recommendedName>
</protein>
<dbReference type="EMBL" id="QUTI01030295">
    <property type="protein sequence ID" value="RLO03739.1"/>
    <property type="molecule type" value="Genomic_DNA"/>
</dbReference>
<dbReference type="SMART" id="SM00220">
    <property type="entry name" value="S_TKc"/>
    <property type="match status" value="1"/>
</dbReference>
<sequence length="305" mass="34868">MVFFIYRNQASKLRRRLAEDMVFGDRKSDAIVSRRSGHVTLSCQRRKARTAEWAVIGAVQPRRRQRPEVHDLLAKGANGEVWVGDYRGLLVAVKKSADAGKSAQDFIGVSWVRSREIELVMEFMDRGDLRKYLESTKPPPMHNHAATMSSSPVLFPWSDKINIMRDVVEGLSYLHSVDIIHRDLKSRNVLLADKMEAKLSDFGISKEIDNDTMTKGPTSTRSGTHDIPYADYRNEKNQPLNDFQIMTLVRQGTLQPHFTHGCPDWVYDLALRCLSLDPHLRPTSPELSHVLRQQLKRPSLPAYFM</sequence>
<dbReference type="Pfam" id="PF07714">
    <property type="entry name" value="PK_Tyr_Ser-Thr"/>
    <property type="match status" value="1"/>
</dbReference>
<evidence type="ECO:0000256" key="1">
    <source>
        <dbReference type="SAM" id="MobiDB-lite"/>
    </source>
</evidence>
<accession>A0A9X8DUL2</accession>
<dbReference type="AlphaFoldDB" id="A0A9X8DUL2"/>
<dbReference type="InterPro" id="IPR011009">
    <property type="entry name" value="Kinase-like_dom_sf"/>
</dbReference>
<evidence type="ECO:0000313" key="4">
    <source>
        <dbReference type="Proteomes" id="UP000275652"/>
    </source>
</evidence>
<dbReference type="InterPro" id="IPR051681">
    <property type="entry name" value="Ser/Thr_Kinases-Pseudokinases"/>
</dbReference>
<evidence type="ECO:0000313" key="3">
    <source>
        <dbReference type="EMBL" id="RLO03739.1"/>
    </source>
</evidence>
<dbReference type="Gene3D" id="1.10.510.10">
    <property type="entry name" value="Transferase(Phosphotransferase) domain 1"/>
    <property type="match status" value="2"/>
</dbReference>